<proteinExistence type="predicted"/>
<dbReference type="EMBL" id="FOAN01000008">
    <property type="protein sequence ID" value="SEM20720.1"/>
    <property type="molecule type" value="Genomic_DNA"/>
</dbReference>
<reference evidence="2" key="1">
    <citation type="submission" date="2016-10" db="EMBL/GenBank/DDBJ databases">
        <authorList>
            <person name="Varghese N."/>
            <person name="Submissions S."/>
        </authorList>
    </citation>
    <scope>NUCLEOTIDE SEQUENCE [LARGE SCALE GENOMIC DNA]</scope>
    <source>
        <strain evidence="2">LMG 26383,CCUG 61248,R- 45681</strain>
    </source>
</reference>
<dbReference type="RefSeq" id="WP_091840002.1">
    <property type="nucleotide sequence ID" value="NZ_FOAN01000008.1"/>
</dbReference>
<evidence type="ECO:0000313" key="2">
    <source>
        <dbReference type="Proteomes" id="UP000199664"/>
    </source>
</evidence>
<organism evidence="1 2">
    <name type="scientific">Bosea lupini</name>
    <dbReference type="NCBI Taxonomy" id="1036779"/>
    <lineage>
        <taxon>Bacteria</taxon>
        <taxon>Pseudomonadati</taxon>
        <taxon>Pseudomonadota</taxon>
        <taxon>Alphaproteobacteria</taxon>
        <taxon>Hyphomicrobiales</taxon>
        <taxon>Boseaceae</taxon>
        <taxon>Bosea</taxon>
    </lineage>
</organism>
<dbReference type="Proteomes" id="UP000199664">
    <property type="component" value="Unassembled WGS sequence"/>
</dbReference>
<dbReference type="AlphaFoldDB" id="A0A1H7WGY1"/>
<dbReference type="Gene3D" id="1.10.101.10">
    <property type="entry name" value="PGBD-like superfamily/PGBD"/>
    <property type="match status" value="1"/>
</dbReference>
<accession>A0A1H7WGY1</accession>
<keyword evidence="2" id="KW-1185">Reference proteome</keyword>
<gene>
    <name evidence="1" type="ORF">SAMN04515666_108169</name>
</gene>
<sequence length="281" mass="30667">MTLTSKLMKGDKLLEKCLVNDVDHVVPGARGPHVGKIQLALFQLGEGVISPKEITSQLYGPSTANAVLAYKKRNMILNTALRQKTPDNIVGKKTIFKLDEDLTKLDNRPDPNPPTTSRLVSLTIHGAPGHDHARLCRLTSGFPGPDGRVHHLGTPINPQGFGLMINIGGEHETDYLGFRDFTTARISAGPRDRPLTVELKDNSCSDICIRDSPITPFGETEILRIAKNRCRLTVATNSIFAPSMEQIVARLGTVIERHILVDFKPPDGLGAHIIVAVIAKK</sequence>
<dbReference type="InterPro" id="IPR036366">
    <property type="entry name" value="PGBDSf"/>
</dbReference>
<evidence type="ECO:0000313" key="1">
    <source>
        <dbReference type="EMBL" id="SEM20720.1"/>
    </source>
</evidence>
<dbReference type="OrthoDB" id="292596at2"/>
<protein>
    <submittedName>
        <fullName evidence="1">Uncharacterized protein</fullName>
    </submittedName>
</protein>
<name>A0A1H7WGY1_9HYPH</name>